<dbReference type="InterPro" id="IPR002509">
    <property type="entry name" value="NODB_dom"/>
</dbReference>
<dbReference type="Proteomes" id="UP000198802">
    <property type="component" value="Unassembled WGS sequence"/>
</dbReference>
<gene>
    <name evidence="3" type="ORF">Ga0074812_117110</name>
</gene>
<dbReference type="PROSITE" id="PS51257">
    <property type="entry name" value="PROKAR_LIPOPROTEIN"/>
    <property type="match status" value="1"/>
</dbReference>
<evidence type="ECO:0000313" key="4">
    <source>
        <dbReference type="Proteomes" id="UP000198802"/>
    </source>
</evidence>
<sequence length="301" mass="32206">MERRTLLSLLSIGAAQFLVGCSSGSVSPGQPPQQRTPPTGGPTRPTGQPAQHPAPLAAGASGPADQGAAVGSVSTSSGPALPPIPPPHPGPPKVVFQAPGQTRRIALTIDDGYAPEVVAAYVAFAQRSGIPITFQPNGCYEAIWSRHAAALRPLIEAGQVQIGNHTWTHRNLLARGRADADIRADVERNEDWIQRTFGITSRPWFRPPYGSHNSHVDGVVAELGYTNIMIWNGSFGDSAVLTPEQLMNEARRYLQPGTIMLGHANHPTITGLFDQVQQLIEQRQLEPVTLDTMFGTSRAMG</sequence>
<dbReference type="EMBL" id="FAOZ01000017">
    <property type="protein sequence ID" value="CUU58201.1"/>
    <property type="molecule type" value="Genomic_DNA"/>
</dbReference>
<dbReference type="InterPro" id="IPR011330">
    <property type="entry name" value="Glyco_hydro/deAcase_b/a-brl"/>
</dbReference>
<proteinExistence type="predicted"/>
<dbReference type="SUPFAM" id="SSF88713">
    <property type="entry name" value="Glycoside hydrolase/deacetylase"/>
    <property type="match status" value="1"/>
</dbReference>
<dbReference type="Pfam" id="PF01522">
    <property type="entry name" value="Polysacc_deac_1"/>
    <property type="match status" value="1"/>
</dbReference>
<feature type="compositionally biased region" description="Low complexity" evidence="1">
    <location>
        <begin position="36"/>
        <end position="79"/>
    </location>
</feature>
<evidence type="ECO:0000256" key="1">
    <source>
        <dbReference type="SAM" id="MobiDB-lite"/>
    </source>
</evidence>
<accession>A0A0S4QSJ9</accession>
<evidence type="ECO:0000259" key="2">
    <source>
        <dbReference type="PROSITE" id="PS51677"/>
    </source>
</evidence>
<keyword evidence="4" id="KW-1185">Reference proteome</keyword>
<name>A0A0S4QSJ9_9ACTN</name>
<feature type="compositionally biased region" description="Pro residues" evidence="1">
    <location>
        <begin position="80"/>
        <end position="92"/>
    </location>
</feature>
<dbReference type="PANTHER" id="PTHR10587">
    <property type="entry name" value="GLYCOSYL TRANSFERASE-RELATED"/>
    <property type="match status" value="1"/>
</dbReference>
<dbReference type="InterPro" id="IPR050248">
    <property type="entry name" value="Polysacc_deacetylase_ArnD"/>
</dbReference>
<feature type="domain" description="NodB homology" evidence="2">
    <location>
        <begin position="103"/>
        <end position="291"/>
    </location>
</feature>
<dbReference type="AlphaFoldDB" id="A0A0S4QSJ9"/>
<dbReference type="PROSITE" id="PS51677">
    <property type="entry name" value="NODB"/>
    <property type="match status" value="1"/>
</dbReference>
<dbReference type="Gene3D" id="3.20.20.370">
    <property type="entry name" value="Glycoside hydrolase/deacetylase"/>
    <property type="match status" value="1"/>
</dbReference>
<dbReference type="GO" id="GO:0005975">
    <property type="term" value="P:carbohydrate metabolic process"/>
    <property type="evidence" value="ECO:0007669"/>
    <property type="project" value="InterPro"/>
</dbReference>
<dbReference type="GO" id="GO:0016810">
    <property type="term" value="F:hydrolase activity, acting on carbon-nitrogen (but not peptide) bonds"/>
    <property type="evidence" value="ECO:0007669"/>
    <property type="project" value="InterPro"/>
</dbReference>
<reference evidence="4" key="1">
    <citation type="submission" date="2015-11" db="EMBL/GenBank/DDBJ databases">
        <authorList>
            <person name="Varghese N."/>
        </authorList>
    </citation>
    <scope>NUCLEOTIDE SEQUENCE [LARGE SCALE GENOMIC DNA]</scope>
    <source>
        <strain evidence="4">DSM 45899</strain>
    </source>
</reference>
<organism evidence="3 4">
    <name type="scientific">Parafrankia irregularis</name>
    <dbReference type="NCBI Taxonomy" id="795642"/>
    <lineage>
        <taxon>Bacteria</taxon>
        <taxon>Bacillati</taxon>
        <taxon>Actinomycetota</taxon>
        <taxon>Actinomycetes</taxon>
        <taxon>Frankiales</taxon>
        <taxon>Frankiaceae</taxon>
        <taxon>Parafrankia</taxon>
    </lineage>
</organism>
<feature type="region of interest" description="Disordered" evidence="1">
    <location>
        <begin position="23"/>
        <end position="94"/>
    </location>
</feature>
<dbReference type="CDD" id="cd10917">
    <property type="entry name" value="CE4_NodB_like_6s_7s"/>
    <property type="match status" value="1"/>
</dbReference>
<dbReference type="RefSeq" id="WP_091280923.1">
    <property type="nucleotide sequence ID" value="NZ_FAOZ01000017.1"/>
</dbReference>
<protein>
    <submittedName>
        <fullName evidence="3">Polysaccharide deacetylase</fullName>
    </submittedName>
</protein>
<evidence type="ECO:0000313" key="3">
    <source>
        <dbReference type="EMBL" id="CUU58201.1"/>
    </source>
</evidence>